<feature type="coiled-coil region" evidence="1">
    <location>
        <begin position="190"/>
        <end position="275"/>
    </location>
</feature>
<dbReference type="PROSITE" id="PS50011">
    <property type="entry name" value="PROTEIN_KINASE_DOM"/>
    <property type="match status" value="1"/>
</dbReference>
<dbReference type="AlphaFoldDB" id="A0A7S4RB94"/>
<sequence length="620" mass="69957">MDSSPQSSSDGSPSARLVRSVSRRVSERLVKSKRDTQVFMRKPRNLVAIGLFGLMVSRMAYNHLNEMRLTGELLSTFDLGHDKLLSTLELGRLLHEHGVDVSGEQVQKLFGKVDDEGNGFDFSELADIIRIVSVLPPASERLRQISGNRSVLMDGLIVLISGVGLTYLVLHSDAVEKKWAASSFHSAIQYRRMQARCSMLEQNLASLTTERATLEEEIRSLEEASPADDLTARNEQLRALNDRLEQVRQEQEEAKQQLEREVRKWQHEAEKNLREASMTSQKLDRMMTCMKGLGTCVKGLDAFNGIGTGEFNSLGAQKGFCSVQRNIGFHMDCITFGTLESDAQGHSHLRLYETSNSRKLGEGRDCAYRCTEMTSGVEYALKMYTINKKEQRIAIRHDLYAHLSQVGKHPRIVSYERVIESESTIFVLMELLRGKDLFDVVVERTLAEDVARPLFVELVEGLQHLHDTGVIHCDIKPENAMVVGNIDAGSAHVKLIDFGCSCFKSYQKDIEGCVVWDCYMPPEHAADQKLTPEVATDMWRLGCTLYVMLMRRPPFHNDAETRWGREAREHARFCRDPPWDSLSTEAKDLICSLIAGDPAKRLNTEQVLRHPWVAKSQGGN</sequence>
<dbReference type="GO" id="GO:0005524">
    <property type="term" value="F:ATP binding"/>
    <property type="evidence" value="ECO:0007669"/>
    <property type="project" value="InterPro"/>
</dbReference>
<dbReference type="SUPFAM" id="SSF47473">
    <property type="entry name" value="EF-hand"/>
    <property type="match status" value="1"/>
</dbReference>
<accession>A0A7S4RB94</accession>
<gene>
    <name evidence="3" type="ORF">AMON00008_LOCUS32748</name>
</gene>
<dbReference type="Gene3D" id="1.10.510.10">
    <property type="entry name" value="Transferase(Phosphotransferase) domain 1"/>
    <property type="match status" value="1"/>
</dbReference>
<evidence type="ECO:0000256" key="1">
    <source>
        <dbReference type="SAM" id="Coils"/>
    </source>
</evidence>
<evidence type="ECO:0000259" key="2">
    <source>
        <dbReference type="PROSITE" id="PS50011"/>
    </source>
</evidence>
<dbReference type="InterPro" id="IPR000719">
    <property type="entry name" value="Prot_kinase_dom"/>
</dbReference>
<organism evidence="3">
    <name type="scientific">Alexandrium monilatum</name>
    <dbReference type="NCBI Taxonomy" id="311494"/>
    <lineage>
        <taxon>Eukaryota</taxon>
        <taxon>Sar</taxon>
        <taxon>Alveolata</taxon>
        <taxon>Dinophyceae</taxon>
        <taxon>Gonyaulacales</taxon>
        <taxon>Pyrocystaceae</taxon>
        <taxon>Alexandrium</taxon>
    </lineage>
</organism>
<protein>
    <recommendedName>
        <fullName evidence="2">Protein kinase domain-containing protein</fullName>
    </recommendedName>
</protein>
<dbReference type="PANTHER" id="PTHR24347">
    <property type="entry name" value="SERINE/THREONINE-PROTEIN KINASE"/>
    <property type="match status" value="1"/>
</dbReference>
<dbReference type="Gene3D" id="1.10.238.10">
    <property type="entry name" value="EF-hand"/>
    <property type="match status" value="1"/>
</dbReference>
<dbReference type="InterPro" id="IPR011992">
    <property type="entry name" value="EF-hand-dom_pair"/>
</dbReference>
<feature type="domain" description="Protein kinase" evidence="2">
    <location>
        <begin position="354"/>
        <end position="613"/>
    </location>
</feature>
<dbReference type="InterPro" id="IPR011009">
    <property type="entry name" value="Kinase-like_dom_sf"/>
</dbReference>
<dbReference type="EMBL" id="HBNR01047042">
    <property type="protein sequence ID" value="CAE4608809.1"/>
    <property type="molecule type" value="Transcribed_RNA"/>
</dbReference>
<dbReference type="SMART" id="SM00220">
    <property type="entry name" value="S_TKc"/>
    <property type="match status" value="1"/>
</dbReference>
<dbReference type="Pfam" id="PF00069">
    <property type="entry name" value="Pkinase"/>
    <property type="match status" value="1"/>
</dbReference>
<keyword evidence="1" id="KW-0175">Coiled coil</keyword>
<proteinExistence type="predicted"/>
<dbReference type="SUPFAM" id="SSF56112">
    <property type="entry name" value="Protein kinase-like (PK-like)"/>
    <property type="match status" value="1"/>
</dbReference>
<name>A0A7S4RB94_9DINO</name>
<reference evidence="3" key="1">
    <citation type="submission" date="2021-01" db="EMBL/GenBank/DDBJ databases">
        <authorList>
            <person name="Corre E."/>
            <person name="Pelletier E."/>
            <person name="Niang G."/>
            <person name="Scheremetjew M."/>
            <person name="Finn R."/>
            <person name="Kale V."/>
            <person name="Holt S."/>
            <person name="Cochrane G."/>
            <person name="Meng A."/>
            <person name="Brown T."/>
            <person name="Cohen L."/>
        </authorList>
    </citation>
    <scope>NUCLEOTIDE SEQUENCE</scope>
    <source>
        <strain evidence="3">CCMP3105</strain>
    </source>
</reference>
<dbReference type="Gene3D" id="3.30.200.20">
    <property type="entry name" value="Phosphorylase Kinase, domain 1"/>
    <property type="match status" value="1"/>
</dbReference>
<dbReference type="GO" id="GO:0004672">
    <property type="term" value="F:protein kinase activity"/>
    <property type="evidence" value="ECO:0007669"/>
    <property type="project" value="InterPro"/>
</dbReference>
<evidence type="ECO:0000313" key="3">
    <source>
        <dbReference type="EMBL" id="CAE4608809.1"/>
    </source>
</evidence>